<dbReference type="Gene3D" id="3.50.50.60">
    <property type="entry name" value="FAD/NAD(P)-binding domain"/>
    <property type="match status" value="1"/>
</dbReference>
<dbReference type="InterPro" id="IPR038732">
    <property type="entry name" value="HpyO/CreE_NAD-binding"/>
</dbReference>
<dbReference type="InterPro" id="IPR036188">
    <property type="entry name" value="FAD/NAD-bd_sf"/>
</dbReference>
<organism evidence="3 4">
    <name type="scientific">Cryptosporangium japonicum</name>
    <dbReference type="NCBI Taxonomy" id="80872"/>
    <lineage>
        <taxon>Bacteria</taxon>
        <taxon>Bacillati</taxon>
        <taxon>Actinomycetota</taxon>
        <taxon>Actinomycetes</taxon>
        <taxon>Cryptosporangiales</taxon>
        <taxon>Cryptosporangiaceae</taxon>
        <taxon>Cryptosporangium</taxon>
    </lineage>
</organism>
<evidence type="ECO:0000313" key="4">
    <source>
        <dbReference type="Proteomes" id="UP001500967"/>
    </source>
</evidence>
<dbReference type="PANTHER" id="PTHR40254">
    <property type="entry name" value="BLR0577 PROTEIN"/>
    <property type="match status" value="1"/>
</dbReference>
<dbReference type="PANTHER" id="PTHR40254:SF1">
    <property type="entry name" value="BLR0577 PROTEIN"/>
    <property type="match status" value="1"/>
</dbReference>
<comment type="caution">
    <text evidence="3">The sequence shown here is derived from an EMBL/GenBank/DDBJ whole genome shotgun (WGS) entry which is preliminary data.</text>
</comment>
<dbReference type="Pfam" id="PF13454">
    <property type="entry name" value="NAD_binding_9"/>
    <property type="match status" value="1"/>
</dbReference>
<dbReference type="PRINTS" id="PR00368">
    <property type="entry name" value="FADPNR"/>
</dbReference>
<gene>
    <name evidence="3" type="ORF">GCM10009539_44100</name>
</gene>
<dbReference type="Proteomes" id="UP001500967">
    <property type="component" value="Unassembled WGS sequence"/>
</dbReference>
<evidence type="ECO:0000259" key="2">
    <source>
        <dbReference type="Pfam" id="PF13454"/>
    </source>
</evidence>
<protein>
    <submittedName>
        <fullName evidence="3">FAD/NAD(P)-binding domain-containing protein</fullName>
    </submittedName>
</protein>
<feature type="domain" description="FAD-dependent urate hydroxylase HpyO/Asp monooxygenase CreE-like FAD/NAD(P)-binding" evidence="2">
    <location>
        <begin position="10"/>
        <end position="149"/>
    </location>
</feature>
<keyword evidence="4" id="KW-1185">Reference proteome</keyword>
<name>A0ABN0UKZ1_9ACTN</name>
<evidence type="ECO:0000256" key="1">
    <source>
        <dbReference type="SAM" id="SignalP"/>
    </source>
</evidence>
<feature type="signal peptide" evidence="1">
    <location>
        <begin position="1"/>
        <end position="26"/>
    </location>
</feature>
<reference evidence="3 4" key="1">
    <citation type="journal article" date="2019" name="Int. J. Syst. Evol. Microbiol.">
        <title>The Global Catalogue of Microorganisms (GCM) 10K type strain sequencing project: providing services to taxonomists for standard genome sequencing and annotation.</title>
        <authorList>
            <consortium name="The Broad Institute Genomics Platform"/>
            <consortium name="The Broad Institute Genome Sequencing Center for Infectious Disease"/>
            <person name="Wu L."/>
            <person name="Ma J."/>
        </authorList>
    </citation>
    <scope>NUCLEOTIDE SEQUENCE [LARGE SCALE GENOMIC DNA]</scope>
    <source>
        <strain evidence="3 4">JCM 10425</strain>
    </source>
</reference>
<dbReference type="InterPro" id="IPR052189">
    <property type="entry name" value="L-asp_N-monooxygenase_NS-form"/>
</dbReference>
<accession>A0ABN0UKZ1</accession>
<sequence length="428" mass="44973">MCGYGRAMTVVIGAGASGVLTAVALAARPGGPVTVVESAPDVGRGVAYATTDYGHLLNSRTETMSLYADRPGHFLEWCRERGLYCGPAGYAPRTTYGRYLGEALENLGRGSGGRVRIVRGRAVAVTGAGVTLADGRVLPAEDVVLALGHSPARTPDIDPWASGALDRIGRHDDVVLLGTGLTAVDVVVTLAGRGHLGRVTALSRHGLLPRVHVDPPPRVVASGVSGHTVSELIRQVRRAVPPHGEWRGVVDGLRPDVERLWTGMTVTEQDRFLRHVSRLWEVHRHRMAPPIGAQLRRRAREGRLEVIAGSIVAVGADGVSWVPRGGGPVVRTPGAVVDCRGPGAWVGSDDPLARQLAGAGLVSPDPHGLGYATTDDGQLVGTDGTVVPGLWTLGPVRRGSRYETTAIPEIRAQATAIAERVSSALMVA</sequence>
<evidence type="ECO:0000313" key="3">
    <source>
        <dbReference type="EMBL" id="GAA0254084.1"/>
    </source>
</evidence>
<keyword evidence="1" id="KW-0732">Signal</keyword>
<proteinExistence type="predicted"/>
<dbReference type="EMBL" id="BAAAGX010000017">
    <property type="protein sequence ID" value="GAA0254084.1"/>
    <property type="molecule type" value="Genomic_DNA"/>
</dbReference>
<dbReference type="SUPFAM" id="SSF51905">
    <property type="entry name" value="FAD/NAD(P)-binding domain"/>
    <property type="match status" value="1"/>
</dbReference>
<feature type="chain" id="PRO_5046733232" evidence="1">
    <location>
        <begin position="27"/>
        <end position="428"/>
    </location>
</feature>